<dbReference type="RefSeq" id="XP_001320819.1">
    <property type="nucleotide sequence ID" value="XM_001320784.1"/>
</dbReference>
<keyword evidence="2" id="KW-1185">Reference proteome</keyword>
<dbReference type="SMR" id="A2EFK2"/>
<dbReference type="Proteomes" id="UP000001542">
    <property type="component" value="Unassembled WGS sequence"/>
</dbReference>
<dbReference type="VEuPathDB" id="TrichDB:TVAG_191190"/>
<organism evidence="1 2">
    <name type="scientific">Trichomonas vaginalis (strain ATCC PRA-98 / G3)</name>
    <dbReference type="NCBI Taxonomy" id="412133"/>
    <lineage>
        <taxon>Eukaryota</taxon>
        <taxon>Metamonada</taxon>
        <taxon>Parabasalia</taxon>
        <taxon>Trichomonadida</taxon>
        <taxon>Trichomonadidae</taxon>
        <taxon>Trichomonas</taxon>
    </lineage>
</organism>
<dbReference type="InParanoid" id="A2EFK2"/>
<reference evidence="1" key="1">
    <citation type="submission" date="2006-10" db="EMBL/GenBank/DDBJ databases">
        <authorList>
            <person name="Amadeo P."/>
            <person name="Zhao Q."/>
            <person name="Wortman J."/>
            <person name="Fraser-Liggett C."/>
            <person name="Carlton J."/>
        </authorList>
    </citation>
    <scope>NUCLEOTIDE SEQUENCE</scope>
    <source>
        <strain evidence="1">G3</strain>
    </source>
</reference>
<dbReference type="VEuPathDB" id="TrichDB:TVAGG3_0821070"/>
<dbReference type="SUPFAM" id="SSF48371">
    <property type="entry name" value="ARM repeat"/>
    <property type="match status" value="1"/>
</dbReference>
<dbReference type="AlphaFoldDB" id="A2EFK2"/>
<accession>A2EFK2</accession>
<evidence type="ECO:0000313" key="1">
    <source>
        <dbReference type="EMBL" id="EAY08596.1"/>
    </source>
</evidence>
<proteinExistence type="predicted"/>
<dbReference type="EMBL" id="DS113375">
    <property type="protein sequence ID" value="EAY08596.1"/>
    <property type="molecule type" value="Genomic_DNA"/>
</dbReference>
<protein>
    <submittedName>
        <fullName evidence="1">Uncharacterized protein</fullName>
    </submittedName>
</protein>
<dbReference type="InterPro" id="IPR016024">
    <property type="entry name" value="ARM-type_fold"/>
</dbReference>
<evidence type="ECO:0000313" key="2">
    <source>
        <dbReference type="Proteomes" id="UP000001542"/>
    </source>
</evidence>
<gene>
    <name evidence="1" type="ORF">TVAG_191190</name>
</gene>
<reference evidence="1" key="2">
    <citation type="journal article" date="2007" name="Science">
        <title>Draft genome sequence of the sexually transmitted pathogen Trichomonas vaginalis.</title>
        <authorList>
            <person name="Carlton J.M."/>
            <person name="Hirt R.P."/>
            <person name="Silva J.C."/>
            <person name="Delcher A.L."/>
            <person name="Schatz M."/>
            <person name="Zhao Q."/>
            <person name="Wortman J.R."/>
            <person name="Bidwell S.L."/>
            <person name="Alsmark U.C.M."/>
            <person name="Besteiro S."/>
            <person name="Sicheritz-Ponten T."/>
            <person name="Noel C.J."/>
            <person name="Dacks J.B."/>
            <person name="Foster P.G."/>
            <person name="Simillion C."/>
            <person name="Van de Peer Y."/>
            <person name="Miranda-Saavedra D."/>
            <person name="Barton G.J."/>
            <person name="Westrop G.D."/>
            <person name="Mueller S."/>
            <person name="Dessi D."/>
            <person name="Fiori P.L."/>
            <person name="Ren Q."/>
            <person name="Paulsen I."/>
            <person name="Zhang H."/>
            <person name="Bastida-Corcuera F.D."/>
            <person name="Simoes-Barbosa A."/>
            <person name="Brown M.T."/>
            <person name="Hayes R.D."/>
            <person name="Mukherjee M."/>
            <person name="Okumura C.Y."/>
            <person name="Schneider R."/>
            <person name="Smith A.J."/>
            <person name="Vanacova S."/>
            <person name="Villalvazo M."/>
            <person name="Haas B.J."/>
            <person name="Pertea M."/>
            <person name="Feldblyum T.V."/>
            <person name="Utterback T.R."/>
            <person name="Shu C.L."/>
            <person name="Osoegawa K."/>
            <person name="de Jong P.J."/>
            <person name="Hrdy I."/>
            <person name="Horvathova L."/>
            <person name="Zubacova Z."/>
            <person name="Dolezal P."/>
            <person name="Malik S.B."/>
            <person name="Logsdon J.M. Jr."/>
            <person name="Henze K."/>
            <person name="Gupta A."/>
            <person name="Wang C.C."/>
            <person name="Dunne R.L."/>
            <person name="Upcroft J.A."/>
            <person name="Upcroft P."/>
            <person name="White O."/>
            <person name="Salzberg S.L."/>
            <person name="Tang P."/>
            <person name="Chiu C.-H."/>
            <person name="Lee Y.-S."/>
            <person name="Embley T.M."/>
            <person name="Coombs G.H."/>
            <person name="Mottram J.C."/>
            <person name="Tachezy J."/>
            <person name="Fraser-Liggett C.M."/>
            <person name="Johnson P.J."/>
        </authorList>
    </citation>
    <scope>NUCLEOTIDE SEQUENCE [LARGE SCALE GENOMIC DNA]</scope>
    <source>
        <strain evidence="1">G3</strain>
    </source>
</reference>
<sequence length="483" mass="56249">MNLAYKEDLDVASIKNSDIDSVGTITRSEYIENEFEMKGNLVDYINTYLNAINMKDIALLKSVHDELYSYINQKKDSGKVFKNIIEDETKFTVNFVDFFNIIDELSTQYPDSIEYTVFFLNLILVNSPKLLEELFCSNVIGFMKHLMDISKGSQHMIFRFLGNMLNIYSSSHKDIKTMFLNFDTVSACGAILLAPQNSDQILSVLHFYNNIVQCFCASKKQLMSYIFQQAISFLNSENPEFIWRISNIIKINFIQESVNPAIIQIMEEFNVLLTLKHIFKYSSDNKSIASIVEVLVVLLPQGYIDSFKEEIEEEIMERLNKYELEQKILLVYYSFLTVNYNTMSEQDFLHRYSSVYIDHMNFYVDKFISSKIDFKLTICKVILTFVSKFNQDMLSTFETPEFFGILMEMLDQEDTVKADVLNVISRFFEFAQLDPQKDLMKLIDDPEDFEESVRELAHNDDDIIASSAKLLETLLDQIYNSNE</sequence>
<dbReference type="KEGG" id="tva:4766500"/>
<name>A2EFK2_TRIV3</name>